<feature type="region of interest" description="Disordered" evidence="1">
    <location>
        <begin position="103"/>
        <end position="133"/>
    </location>
</feature>
<dbReference type="Proteomes" id="UP000662466">
    <property type="component" value="Unassembled WGS sequence"/>
</dbReference>
<dbReference type="AlphaFoldDB" id="A0A8H6UK36"/>
<feature type="compositionally biased region" description="Polar residues" evidence="1">
    <location>
        <begin position="103"/>
        <end position="121"/>
    </location>
</feature>
<accession>A0A8H6UK36</accession>
<organism evidence="3 4">
    <name type="scientific">Aspergillus hiratsukae</name>
    <dbReference type="NCBI Taxonomy" id="1194566"/>
    <lineage>
        <taxon>Eukaryota</taxon>
        <taxon>Fungi</taxon>
        <taxon>Dikarya</taxon>
        <taxon>Ascomycota</taxon>
        <taxon>Pezizomycotina</taxon>
        <taxon>Eurotiomycetes</taxon>
        <taxon>Eurotiomycetidae</taxon>
        <taxon>Eurotiales</taxon>
        <taxon>Aspergillaceae</taxon>
        <taxon>Aspergillus</taxon>
        <taxon>Aspergillus subgen. Fumigati</taxon>
    </lineage>
</organism>
<comment type="caution">
    <text evidence="3">The sequence shown here is derived from an EMBL/GenBank/DDBJ whole genome shotgun (WGS) entry which is preliminary data.</text>
</comment>
<proteinExistence type="predicted"/>
<evidence type="ECO:0000313" key="3">
    <source>
        <dbReference type="EMBL" id="KAF7155950.1"/>
    </source>
</evidence>
<evidence type="ECO:0000259" key="2">
    <source>
        <dbReference type="Pfam" id="PF24476"/>
    </source>
</evidence>
<dbReference type="EMBL" id="JACBAF010002316">
    <property type="protein sequence ID" value="KAF7155950.1"/>
    <property type="molecule type" value="Genomic_DNA"/>
</dbReference>
<protein>
    <recommendedName>
        <fullName evidence="2">DUF7580 domain-containing protein</fullName>
    </recommendedName>
</protein>
<dbReference type="InterPro" id="IPR056002">
    <property type="entry name" value="DUF7580"/>
</dbReference>
<evidence type="ECO:0000313" key="4">
    <source>
        <dbReference type="Proteomes" id="UP000662466"/>
    </source>
</evidence>
<reference evidence="3" key="1">
    <citation type="submission" date="2020-06" db="EMBL/GenBank/DDBJ databases">
        <title>Draft genome sequences of strains closely related to Aspergillus parafelis and Aspergillus hiratsukae.</title>
        <authorList>
            <person name="Dos Santos R.A.C."/>
            <person name="Rivero-Menendez O."/>
            <person name="Steenwyk J.L."/>
            <person name="Mead M.E."/>
            <person name="Goldman G.H."/>
            <person name="Alastruey-Izquierdo A."/>
            <person name="Rokas A."/>
        </authorList>
    </citation>
    <scope>NUCLEOTIDE SEQUENCE</scope>
    <source>
        <strain evidence="3">CNM-CM6106</strain>
    </source>
</reference>
<sequence>MVTGIEATGVVLALLPLLINQLDNYLQGLETLKSFTAKRYLRELESYLTNLGAQQAIFLNTLGHALKDTLIVDEATIIEAESTEISDSASTCRTCSYHSRSRLNQSDTNVQNAKLSSQLNPSEPKAGEQLDGKGETPISMISDLCCTIFTVNFDEKQRALIGCIADKRYRHHMYHVRSIADDLQLQSLEELIATSSTFPQPPLQGRYIFSRRDRLILAVNLACSVLQFHGNWLRKYWRARDIMFFEEKFDPTKHPYVVCDIAGEPSMDKNQESSALIRSEVLLPLGLILVELSLCQNLKSLRTQEDADPLEAVANLKTAARYLPVVEMESGLRYGQVVKRCLFGSDAVDTTAQDESMQEKVFEYIIAPLFQNLRDFEELRFHFSSIQIGLWYLPVGIGSLTSRWTVRQILDWNFRREARRQGLAIEKNRQQDIQRFNVEVARLAVTIPLIYCACSCLIAYGWVMEYKTALAGPVVMLSFTGHLTSGDFSSLSTLIVDLHRQSHATPGR</sequence>
<dbReference type="Pfam" id="PF24476">
    <property type="entry name" value="DUF7580"/>
    <property type="match status" value="1"/>
</dbReference>
<dbReference type="PANTHER" id="PTHR35186:SF4">
    <property type="entry name" value="PRION-INHIBITION AND PROPAGATION HELO DOMAIN-CONTAINING PROTEIN"/>
    <property type="match status" value="1"/>
</dbReference>
<evidence type="ECO:0000256" key="1">
    <source>
        <dbReference type="SAM" id="MobiDB-lite"/>
    </source>
</evidence>
<gene>
    <name evidence="3" type="ORF">CNMCM6106_007862</name>
</gene>
<dbReference type="PANTHER" id="PTHR35186">
    <property type="entry name" value="ANK_REP_REGION DOMAIN-CONTAINING PROTEIN"/>
    <property type="match status" value="1"/>
</dbReference>
<feature type="domain" description="DUF7580" evidence="2">
    <location>
        <begin position="138"/>
        <end position="374"/>
    </location>
</feature>
<name>A0A8H6UK36_9EURO</name>